<dbReference type="EMBL" id="PVMZ01000028">
    <property type="protein sequence ID" value="PRX12354.1"/>
    <property type="molecule type" value="Genomic_DNA"/>
</dbReference>
<feature type="transmembrane region" description="Helical" evidence="2">
    <location>
        <begin position="9"/>
        <end position="30"/>
    </location>
</feature>
<dbReference type="Pfam" id="PF12158">
    <property type="entry name" value="DUF3592"/>
    <property type="match status" value="1"/>
</dbReference>
<evidence type="ECO:0000313" key="5">
    <source>
        <dbReference type="Proteomes" id="UP000239415"/>
    </source>
</evidence>
<keyword evidence="2" id="KW-0472">Membrane</keyword>
<gene>
    <name evidence="4" type="ORF">CLV67_1289</name>
</gene>
<feature type="domain" description="DUF3592" evidence="3">
    <location>
        <begin position="51"/>
        <end position="114"/>
    </location>
</feature>
<name>A0A2T0JWT2_9ACTN</name>
<dbReference type="Proteomes" id="UP000239415">
    <property type="component" value="Unassembled WGS sequence"/>
</dbReference>
<evidence type="ECO:0000256" key="1">
    <source>
        <dbReference type="SAM" id="MobiDB-lite"/>
    </source>
</evidence>
<proteinExistence type="predicted"/>
<sequence>MNAQRSPSIWLAAGCGLLAVVGGALLWLPFHTFGMLDDWKDELRATGIPARATVYDRVTEKGGNRESASTTMYLRYVVNGRMHWEEVGCTQVCLPPDTEVPIWVNPADPTDFATDFDMLSGHRGRLQGGLGVVGLLLLTIGVPAILAKIGPRRKRRRPAVPVQGGGRFTGRTKHKRDGRRR</sequence>
<comment type="caution">
    <text evidence="4">The sequence shown here is derived from an EMBL/GenBank/DDBJ whole genome shotgun (WGS) entry which is preliminary data.</text>
</comment>
<dbReference type="RefSeq" id="WP_239166838.1">
    <property type="nucleotide sequence ID" value="NZ_BOMO01000153.1"/>
</dbReference>
<dbReference type="InterPro" id="IPR021994">
    <property type="entry name" value="DUF3592"/>
</dbReference>
<accession>A0A2T0JWT2</accession>
<protein>
    <submittedName>
        <fullName evidence="4">Uncharacterized protein DUF3592</fullName>
    </submittedName>
</protein>
<keyword evidence="2" id="KW-0812">Transmembrane</keyword>
<feature type="region of interest" description="Disordered" evidence="1">
    <location>
        <begin position="153"/>
        <end position="181"/>
    </location>
</feature>
<evidence type="ECO:0000259" key="3">
    <source>
        <dbReference type="Pfam" id="PF12158"/>
    </source>
</evidence>
<organism evidence="4 5">
    <name type="scientific">Actinoplanes italicus</name>
    <dbReference type="NCBI Taxonomy" id="113567"/>
    <lineage>
        <taxon>Bacteria</taxon>
        <taxon>Bacillati</taxon>
        <taxon>Actinomycetota</taxon>
        <taxon>Actinomycetes</taxon>
        <taxon>Micromonosporales</taxon>
        <taxon>Micromonosporaceae</taxon>
        <taxon>Actinoplanes</taxon>
    </lineage>
</organism>
<keyword evidence="5" id="KW-1185">Reference proteome</keyword>
<reference evidence="4 5" key="1">
    <citation type="submission" date="2018-03" db="EMBL/GenBank/DDBJ databases">
        <title>Genomic Encyclopedia of Archaeal and Bacterial Type Strains, Phase II (KMG-II): from individual species to whole genera.</title>
        <authorList>
            <person name="Goeker M."/>
        </authorList>
    </citation>
    <scope>NUCLEOTIDE SEQUENCE [LARGE SCALE GENOMIC DNA]</scope>
    <source>
        <strain evidence="4 5">DSM 43146</strain>
    </source>
</reference>
<feature type="compositionally biased region" description="Basic residues" evidence="1">
    <location>
        <begin position="170"/>
        <end position="181"/>
    </location>
</feature>
<evidence type="ECO:0000256" key="2">
    <source>
        <dbReference type="SAM" id="Phobius"/>
    </source>
</evidence>
<evidence type="ECO:0000313" key="4">
    <source>
        <dbReference type="EMBL" id="PRX12354.1"/>
    </source>
</evidence>
<dbReference type="AlphaFoldDB" id="A0A2T0JWT2"/>
<keyword evidence="2" id="KW-1133">Transmembrane helix</keyword>
<feature type="transmembrane region" description="Helical" evidence="2">
    <location>
        <begin position="126"/>
        <end position="147"/>
    </location>
</feature>